<keyword evidence="3" id="KW-1185">Reference proteome</keyword>
<dbReference type="EMBL" id="JAWZYT010000428">
    <property type="protein sequence ID" value="KAK4323602.1"/>
    <property type="molecule type" value="Genomic_DNA"/>
</dbReference>
<accession>A0AAE1QE28</accession>
<evidence type="ECO:0000313" key="3">
    <source>
        <dbReference type="Proteomes" id="UP001292094"/>
    </source>
</evidence>
<dbReference type="AlphaFoldDB" id="A0AAE1QE28"/>
<protein>
    <submittedName>
        <fullName evidence="2">Uncharacterized protein</fullName>
    </submittedName>
</protein>
<organism evidence="2 3">
    <name type="scientific">Petrolisthes manimaculis</name>
    <dbReference type="NCBI Taxonomy" id="1843537"/>
    <lineage>
        <taxon>Eukaryota</taxon>
        <taxon>Metazoa</taxon>
        <taxon>Ecdysozoa</taxon>
        <taxon>Arthropoda</taxon>
        <taxon>Crustacea</taxon>
        <taxon>Multicrustacea</taxon>
        <taxon>Malacostraca</taxon>
        <taxon>Eumalacostraca</taxon>
        <taxon>Eucarida</taxon>
        <taxon>Decapoda</taxon>
        <taxon>Pleocyemata</taxon>
        <taxon>Anomura</taxon>
        <taxon>Galatheoidea</taxon>
        <taxon>Porcellanidae</taxon>
        <taxon>Petrolisthes</taxon>
    </lineage>
</organism>
<name>A0AAE1QE28_9EUCA</name>
<gene>
    <name evidence="2" type="ORF">Pmani_005717</name>
</gene>
<reference evidence="2" key="1">
    <citation type="submission" date="2023-11" db="EMBL/GenBank/DDBJ databases">
        <title>Genome assemblies of two species of porcelain crab, Petrolisthes cinctipes and Petrolisthes manimaculis (Anomura: Porcellanidae).</title>
        <authorList>
            <person name="Angst P."/>
        </authorList>
    </citation>
    <scope>NUCLEOTIDE SEQUENCE</scope>
    <source>
        <strain evidence="2">PB745_02</strain>
        <tissue evidence="2">Gill</tissue>
    </source>
</reference>
<evidence type="ECO:0000256" key="1">
    <source>
        <dbReference type="SAM" id="MobiDB-lite"/>
    </source>
</evidence>
<sequence length="90" mass="10010">MDEGQPCMVGRGVQRRLQYHTRKYSFVHEDSDESQQGGQGEWPAPGFINVLTGAIREARDTSRTIAGRGITGPSREQDKQRSQCIADSDT</sequence>
<feature type="region of interest" description="Disordered" evidence="1">
    <location>
        <begin position="59"/>
        <end position="90"/>
    </location>
</feature>
<comment type="caution">
    <text evidence="2">The sequence shown here is derived from an EMBL/GenBank/DDBJ whole genome shotgun (WGS) entry which is preliminary data.</text>
</comment>
<dbReference type="Proteomes" id="UP001292094">
    <property type="component" value="Unassembled WGS sequence"/>
</dbReference>
<evidence type="ECO:0000313" key="2">
    <source>
        <dbReference type="EMBL" id="KAK4323602.1"/>
    </source>
</evidence>
<proteinExistence type="predicted"/>